<dbReference type="SUPFAM" id="SSF55729">
    <property type="entry name" value="Acyl-CoA N-acyltransferases (Nat)"/>
    <property type="match status" value="1"/>
</dbReference>
<name>A0A6M3LXJ0_9ZZZZ</name>
<dbReference type="AlphaFoldDB" id="A0A6M3LXJ0"/>
<dbReference type="Gene3D" id="3.40.630.30">
    <property type="match status" value="1"/>
</dbReference>
<sequence>MPTLTLDLTRTTESLWGGIKKTRRADIKRAKRLGIKVEKSSDEAAYKKILNELREKLDLPLRNPKPNPPYLFIAIDAYGETLAAENFYKCKDSRLRAESSATKRIISTKKTASGLAHALLIWETILWAKSQGFKTYDFGGYALNGLDPNGRDVSGVNFWKKSFGGAVTPKTC</sequence>
<reference evidence="1" key="1">
    <citation type="submission" date="2020-03" db="EMBL/GenBank/DDBJ databases">
        <title>The deep terrestrial virosphere.</title>
        <authorList>
            <person name="Holmfeldt K."/>
            <person name="Nilsson E."/>
            <person name="Simone D."/>
            <person name="Lopez-Fernandez M."/>
            <person name="Wu X."/>
            <person name="de Brujin I."/>
            <person name="Lundin D."/>
            <person name="Andersson A."/>
            <person name="Bertilsson S."/>
            <person name="Dopson M."/>
        </authorList>
    </citation>
    <scope>NUCLEOTIDE SEQUENCE</scope>
    <source>
        <strain evidence="1">MM171A00707</strain>
    </source>
</reference>
<dbReference type="PANTHER" id="PTHR36174:SF1">
    <property type="entry name" value="LIPID II:GLYCINE GLYCYLTRANSFERASE"/>
    <property type="match status" value="1"/>
</dbReference>
<evidence type="ECO:0000313" key="1">
    <source>
        <dbReference type="EMBL" id="QJB00091.1"/>
    </source>
</evidence>
<proteinExistence type="predicted"/>
<dbReference type="InterPro" id="IPR016181">
    <property type="entry name" value="Acyl_CoA_acyltransferase"/>
</dbReference>
<gene>
    <name evidence="1" type="ORF">MM171A00707_0024</name>
</gene>
<organism evidence="1">
    <name type="scientific">viral metagenome</name>
    <dbReference type="NCBI Taxonomy" id="1070528"/>
    <lineage>
        <taxon>unclassified sequences</taxon>
        <taxon>metagenomes</taxon>
        <taxon>organismal metagenomes</taxon>
    </lineage>
</organism>
<dbReference type="EMBL" id="MT143680">
    <property type="protein sequence ID" value="QJB00091.1"/>
    <property type="molecule type" value="Genomic_DNA"/>
</dbReference>
<accession>A0A6M3LXJ0</accession>
<dbReference type="PANTHER" id="PTHR36174">
    <property type="entry name" value="LIPID II:GLYCINE GLYCYLTRANSFERASE"/>
    <property type="match status" value="1"/>
</dbReference>
<protein>
    <submittedName>
        <fullName evidence="1">Putative methicillin resistance protein</fullName>
    </submittedName>
</protein>
<dbReference type="InterPro" id="IPR050644">
    <property type="entry name" value="PG_Glycine_Bridge_Synth"/>
</dbReference>